<geneLocation type="plasmid" evidence="1">
    <name>pNPD8_2</name>
</geneLocation>
<dbReference type="AlphaFoldDB" id="A0A1L7JNG7"/>
<dbReference type="RefSeq" id="WP_173424650.1">
    <property type="nucleotide sequence ID" value="NZ_CP015721.1"/>
</dbReference>
<dbReference type="EMBL" id="CP015721">
    <property type="protein sequence ID" value="APU87318.1"/>
    <property type="molecule type" value="Genomic_DNA"/>
</dbReference>
<reference evidence="1" key="1">
    <citation type="submission" date="2016-05" db="EMBL/GenBank/DDBJ databases">
        <authorList>
            <person name="Lavstsen T."/>
            <person name="Jespersen J.S."/>
        </authorList>
    </citation>
    <scope>NUCLEOTIDE SEQUENCE</scope>
    <source>
        <strain evidence="1">CDC69096</strain>
        <plasmid evidence="1">pNPD8_2</plasmid>
    </source>
</reference>
<gene>
    <name evidence="1" type="ORF">NPD8_4133</name>
</gene>
<evidence type="ECO:0000313" key="1">
    <source>
        <dbReference type="EMBL" id="APU87318.1"/>
    </source>
</evidence>
<proteinExistence type="predicted"/>
<accession>A0A1L7JNG7</accession>
<organism evidence="1">
    <name type="scientific">Clostridium botulinum</name>
    <dbReference type="NCBI Taxonomy" id="1491"/>
    <lineage>
        <taxon>Bacteria</taxon>
        <taxon>Bacillati</taxon>
        <taxon>Bacillota</taxon>
        <taxon>Clostridia</taxon>
        <taxon>Eubacteriales</taxon>
        <taxon>Clostridiaceae</taxon>
        <taxon>Clostridium</taxon>
    </lineage>
</organism>
<protein>
    <submittedName>
        <fullName evidence="1">Uncharacterized protein</fullName>
    </submittedName>
</protein>
<keyword evidence="1" id="KW-0614">Plasmid</keyword>
<sequence>MLYKEDFESLKLLAENIQTYAELNKKDTVKELIKEMREQLNIIEEFYN</sequence>
<name>A0A1L7JNG7_CLOBO</name>